<accession>E1REM4</accession>
<feature type="transmembrane region" description="Helical" evidence="1">
    <location>
        <begin position="9"/>
        <end position="34"/>
    </location>
</feature>
<dbReference type="Proteomes" id="UP000006565">
    <property type="component" value="Chromosome"/>
</dbReference>
<dbReference type="AlphaFoldDB" id="E1REM4"/>
<name>E1REM4_METP4</name>
<evidence type="ECO:0000313" key="3">
    <source>
        <dbReference type="Proteomes" id="UP000006565"/>
    </source>
</evidence>
<sequence length="142" mass="15904" precursor="true">MKIESGTKFVIVVIVAVIIVVAAITALLSCMNMLPATGVKNPQDNPSLDELNKALSDPEVVELLGNRNFTSIVFSKFENSPMEEDYTQIVFHPEDPDPEDRFFPSMIVVKINESGQVFSAYETYPAYRQLVVGELFLIPEYQ</sequence>
<dbReference type="OrthoDB" id="105380at2157"/>
<keyword evidence="3" id="KW-1185">Reference proteome</keyword>
<evidence type="ECO:0000313" key="2">
    <source>
        <dbReference type="EMBL" id="ADN34971.1"/>
    </source>
</evidence>
<keyword evidence="1" id="KW-0472">Membrane</keyword>
<dbReference type="GeneID" id="9742635"/>
<gene>
    <name evidence="2" type="ordered locus">Mpet_0193</name>
</gene>
<dbReference type="RefSeq" id="WP_013328150.1">
    <property type="nucleotide sequence ID" value="NC_014507.1"/>
</dbReference>
<evidence type="ECO:0000256" key="1">
    <source>
        <dbReference type="SAM" id="Phobius"/>
    </source>
</evidence>
<protein>
    <submittedName>
        <fullName evidence="2">Uncharacterized protein</fullName>
    </submittedName>
</protein>
<proteinExistence type="predicted"/>
<reference evidence="2 3" key="1">
    <citation type="journal article" date="2010" name="Stand. Genomic Sci.">
        <title>Complete genome sequence of Methanoplanus petrolearius type strain (SEBR 4847).</title>
        <authorList>
            <person name="Brambilla E."/>
            <person name="Djao O.D."/>
            <person name="Daligault H."/>
            <person name="Lapidus A."/>
            <person name="Lucas S."/>
            <person name="Hammon N."/>
            <person name="Nolan M."/>
            <person name="Tice H."/>
            <person name="Cheng J.F."/>
            <person name="Han C."/>
            <person name="Tapia R."/>
            <person name="Goodwin L."/>
            <person name="Pitluck S."/>
            <person name="Liolios K."/>
            <person name="Ivanova N."/>
            <person name="Mavromatis K."/>
            <person name="Mikhailova N."/>
            <person name="Pati A."/>
            <person name="Chen A."/>
            <person name="Palaniappan K."/>
            <person name="Land M."/>
            <person name="Hauser L."/>
            <person name="Chang Y.J."/>
            <person name="Jeffries C.D."/>
            <person name="Rohde M."/>
            <person name="Spring S."/>
            <person name="Sikorski J."/>
            <person name="Goker M."/>
            <person name="Woyke T."/>
            <person name="Bristow J."/>
            <person name="Eisen J.A."/>
            <person name="Markowitz V."/>
            <person name="Hugenholtz P."/>
            <person name="Kyrpides N.C."/>
            <person name="Klenk H.P."/>
        </authorList>
    </citation>
    <scope>NUCLEOTIDE SEQUENCE [LARGE SCALE GENOMIC DNA]</scope>
    <source>
        <strain evidence="3">DSM 11571 / OCM 486 / SEBR 4847</strain>
    </source>
</reference>
<dbReference type="HOGENOM" id="CLU_1811457_0_0_2"/>
<dbReference type="KEGG" id="mpi:Mpet_0193"/>
<dbReference type="PROSITE" id="PS51257">
    <property type="entry name" value="PROKAR_LIPOPROTEIN"/>
    <property type="match status" value="1"/>
</dbReference>
<organism evidence="2 3">
    <name type="scientific">Methanolacinia petrolearia (strain DSM 11571 / OCM 486 / SEBR 4847)</name>
    <name type="common">Methanoplanus petrolearius</name>
    <dbReference type="NCBI Taxonomy" id="679926"/>
    <lineage>
        <taxon>Archaea</taxon>
        <taxon>Methanobacteriati</taxon>
        <taxon>Methanobacteriota</taxon>
        <taxon>Stenosarchaea group</taxon>
        <taxon>Methanomicrobia</taxon>
        <taxon>Methanomicrobiales</taxon>
        <taxon>Methanomicrobiaceae</taxon>
        <taxon>Methanolacinia</taxon>
    </lineage>
</organism>
<keyword evidence="1" id="KW-1133">Transmembrane helix</keyword>
<keyword evidence="1" id="KW-0812">Transmembrane</keyword>
<dbReference type="EMBL" id="CP002117">
    <property type="protein sequence ID" value="ADN34971.1"/>
    <property type="molecule type" value="Genomic_DNA"/>
</dbReference>